<name>A0A6A1QFS7_BALPH</name>
<evidence type="ECO:0000313" key="2">
    <source>
        <dbReference type="Proteomes" id="UP000437017"/>
    </source>
</evidence>
<accession>A0A6A1QFS7</accession>
<dbReference type="AlphaFoldDB" id="A0A6A1QFS7"/>
<dbReference type="Proteomes" id="UP000437017">
    <property type="component" value="Unassembled WGS sequence"/>
</dbReference>
<dbReference type="EMBL" id="SGJD01000224">
    <property type="protein sequence ID" value="KAB0406195.1"/>
    <property type="molecule type" value="Genomic_DNA"/>
</dbReference>
<gene>
    <name evidence="1" type="ORF">E2I00_011413</name>
</gene>
<evidence type="ECO:0000313" key="1">
    <source>
        <dbReference type="EMBL" id="KAB0406195.1"/>
    </source>
</evidence>
<sequence>MKSNAGLGGSTLCSLSCPRFACSLRDLGLYLSSDCIPQSWVHVILVWRWHSGQCAVTSH</sequence>
<proteinExistence type="predicted"/>
<reference evidence="1 2" key="1">
    <citation type="journal article" date="2019" name="PLoS ONE">
        <title>Genomic analyses reveal an absence of contemporary introgressive admixture between fin whales and blue whales, despite known hybrids.</title>
        <authorList>
            <person name="Westbury M.V."/>
            <person name="Petersen B."/>
            <person name="Lorenzen E.D."/>
        </authorList>
    </citation>
    <scope>NUCLEOTIDE SEQUENCE [LARGE SCALE GENOMIC DNA]</scope>
    <source>
        <strain evidence="1">FinWhale-01</strain>
    </source>
</reference>
<keyword evidence="2" id="KW-1185">Reference proteome</keyword>
<protein>
    <submittedName>
        <fullName evidence="1">Uncharacterized protein</fullName>
    </submittedName>
</protein>
<organism evidence="1 2">
    <name type="scientific">Balaenoptera physalus</name>
    <name type="common">Fin whale</name>
    <name type="synonym">Balaena physalus</name>
    <dbReference type="NCBI Taxonomy" id="9770"/>
    <lineage>
        <taxon>Eukaryota</taxon>
        <taxon>Metazoa</taxon>
        <taxon>Chordata</taxon>
        <taxon>Craniata</taxon>
        <taxon>Vertebrata</taxon>
        <taxon>Euteleostomi</taxon>
        <taxon>Mammalia</taxon>
        <taxon>Eutheria</taxon>
        <taxon>Laurasiatheria</taxon>
        <taxon>Artiodactyla</taxon>
        <taxon>Whippomorpha</taxon>
        <taxon>Cetacea</taxon>
        <taxon>Mysticeti</taxon>
        <taxon>Balaenopteridae</taxon>
        <taxon>Balaenoptera</taxon>
    </lineage>
</organism>
<comment type="caution">
    <text evidence="1">The sequence shown here is derived from an EMBL/GenBank/DDBJ whole genome shotgun (WGS) entry which is preliminary data.</text>
</comment>